<dbReference type="AlphaFoldDB" id="A0A4Z0V520"/>
<evidence type="ECO:0000256" key="4">
    <source>
        <dbReference type="ARBA" id="ARBA00022692"/>
    </source>
</evidence>
<evidence type="ECO:0000256" key="1">
    <source>
        <dbReference type="ARBA" id="ARBA00004571"/>
    </source>
</evidence>
<dbReference type="Proteomes" id="UP000297635">
    <property type="component" value="Unassembled WGS sequence"/>
</dbReference>
<evidence type="ECO:0000313" key="10">
    <source>
        <dbReference type="Proteomes" id="UP000297635"/>
    </source>
</evidence>
<dbReference type="InterPro" id="IPR012910">
    <property type="entry name" value="Plug_dom"/>
</dbReference>
<evidence type="ECO:0000256" key="5">
    <source>
        <dbReference type="ARBA" id="ARBA00023136"/>
    </source>
</evidence>
<accession>A0A4Z0V520</accession>
<comment type="caution">
    <text evidence="9">The sequence shown here is derived from an EMBL/GenBank/DDBJ whole genome shotgun (WGS) entry which is preliminary data.</text>
</comment>
<dbReference type="Pfam" id="PF13715">
    <property type="entry name" value="CarbopepD_reg_2"/>
    <property type="match status" value="1"/>
</dbReference>
<dbReference type="Pfam" id="PF07715">
    <property type="entry name" value="Plug"/>
    <property type="match status" value="1"/>
</dbReference>
<proteinExistence type="inferred from homology"/>
<keyword evidence="2 7" id="KW-0813">Transport</keyword>
<dbReference type="InterPro" id="IPR023996">
    <property type="entry name" value="TonB-dep_OMP_SusC/RagA"/>
</dbReference>
<evidence type="ECO:0000313" key="9">
    <source>
        <dbReference type="EMBL" id="TGG39457.1"/>
    </source>
</evidence>
<evidence type="ECO:0000256" key="6">
    <source>
        <dbReference type="ARBA" id="ARBA00023237"/>
    </source>
</evidence>
<gene>
    <name evidence="9" type="ORF">EZ315_01575</name>
</gene>
<reference evidence="9 10" key="1">
    <citation type="submission" date="2019-02" db="EMBL/GenBank/DDBJ databases">
        <title>Isolation and identification of novel species under the genus Muribaculum.</title>
        <authorList>
            <person name="Miyake S."/>
            <person name="Ding Y."/>
            <person name="Low A."/>
            <person name="Soh M."/>
            <person name="Seedorf H."/>
        </authorList>
    </citation>
    <scope>NUCLEOTIDE SEQUENCE [LARGE SCALE GENOMIC DNA]</scope>
    <source>
        <strain evidence="9 10">TLL-A3</strain>
    </source>
</reference>
<evidence type="ECO:0000256" key="2">
    <source>
        <dbReference type="ARBA" id="ARBA00022448"/>
    </source>
</evidence>
<keyword evidence="9" id="KW-0675">Receptor</keyword>
<dbReference type="InterPro" id="IPR036942">
    <property type="entry name" value="Beta-barrel_TonB_sf"/>
</dbReference>
<dbReference type="SUPFAM" id="SSF56935">
    <property type="entry name" value="Porins"/>
    <property type="match status" value="1"/>
</dbReference>
<evidence type="ECO:0000256" key="3">
    <source>
        <dbReference type="ARBA" id="ARBA00022452"/>
    </source>
</evidence>
<dbReference type="EMBL" id="SJSA01000001">
    <property type="protein sequence ID" value="TGG39457.1"/>
    <property type="molecule type" value="Genomic_DNA"/>
</dbReference>
<evidence type="ECO:0000256" key="7">
    <source>
        <dbReference type="PROSITE-ProRule" id="PRU01360"/>
    </source>
</evidence>
<dbReference type="InterPro" id="IPR037066">
    <property type="entry name" value="Plug_dom_sf"/>
</dbReference>
<dbReference type="Gene3D" id="2.170.130.10">
    <property type="entry name" value="TonB-dependent receptor, plug domain"/>
    <property type="match status" value="1"/>
</dbReference>
<dbReference type="Gene3D" id="2.40.170.20">
    <property type="entry name" value="TonB-dependent receptor, beta-barrel domain"/>
    <property type="match status" value="1"/>
</dbReference>
<keyword evidence="3 7" id="KW-1134">Transmembrane beta strand</keyword>
<dbReference type="InterPro" id="IPR008969">
    <property type="entry name" value="CarboxyPept-like_regulatory"/>
</dbReference>
<dbReference type="InterPro" id="IPR039426">
    <property type="entry name" value="TonB-dep_rcpt-like"/>
</dbReference>
<name>A0A4Z0V520_9BACT</name>
<dbReference type="GO" id="GO:0009279">
    <property type="term" value="C:cell outer membrane"/>
    <property type="evidence" value="ECO:0007669"/>
    <property type="project" value="UniProtKB-SubCell"/>
</dbReference>
<dbReference type="PROSITE" id="PS52016">
    <property type="entry name" value="TONB_DEPENDENT_REC_3"/>
    <property type="match status" value="1"/>
</dbReference>
<evidence type="ECO:0000259" key="8">
    <source>
        <dbReference type="Pfam" id="PF07715"/>
    </source>
</evidence>
<keyword evidence="10" id="KW-1185">Reference proteome</keyword>
<dbReference type="NCBIfam" id="TIGR04057">
    <property type="entry name" value="SusC_RagA_signa"/>
    <property type="match status" value="1"/>
</dbReference>
<organism evidence="9 10">
    <name type="scientific">Duncaniella freteri</name>
    <dbReference type="NCBI Taxonomy" id="2530391"/>
    <lineage>
        <taxon>Bacteria</taxon>
        <taxon>Pseudomonadati</taxon>
        <taxon>Bacteroidota</taxon>
        <taxon>Bacteroidia</taxon>
        <taxon>Bacteroidales</taxon>
        <taxon>Muribaculaceae</taxon>
        <taxon>Duncaniella</taxon>
    </lineage>
</organism>
<sequence length="1005" mass="111735">MLGVSVIEVGTKTGVATDLDGNFTLNVPQGAKLQFSYIGYKTQTITATGQSHIEVKMEPDNNVLDDVVVVGYGTVKKRDLTGAVSSVKSDVITLTPTANPMDALQGRVAGLDISRTSGAPGAGVDIQLRGNRSFNASGNPLFIIDGMPGDYSTINPNDIESIEVLKDASSTAVYGSSGANGVIIITTKKGEAGTTRVNFDAYYGYNGWSKLPTMNNAQQWADTKIYALEQAGLPTDNNPDINAAIQAAAEGRTIDWVDTMLKGGSSQNYSLSVSGGTEKTQAYFSLNYNRTDGQYENDNYDVYSSSIRLNQKVASWLDAGVHSQLSYTNLNRASINLQDALQADPFGELYNEDGSIKVYPLDVQTDKLNLLLNNQPGVYKDNRKRIRLYVQPYIRIYPIKGMTFESRLSANFSYNKDNMFRGYGSYQFYQQAGAAAVGNEKDPANAKYTYAKISNSDTFSYQWENILTYNFKIANDHEFTLTGVTTWSDSNNNSSDTSNAGFSSNTYYWTNLGQPGNTLAQVASDYTMSKGMGYVGRLNYSYLGKYLFSASVRHDGKSVLAKDVRWDTFPSVSAGWRFSEEKFMDWSRNWLNNAKLRVGYGVTGAAGINPYSSMTNLINNAAGLGDEKLNAYYYPQVLSNATLTWEKSKSWNFGLDVSALNYRIDMSLDYFLTNTDDVIWTQSLPIVNGGDVISGKPFTMNTNIAETRNHGIELTLNTKNIVTRDFTWSSTLTLTRNWEKVKSLGAGASDYVTHGDYTLHVGDPIKSFYGYALDGIWQYGQEADAAVFGKAPGDLRVSIPNMRKVSDGVWEKVYPDQLDDNGNPITRTFDKDNPYAVSDTDRQIIGHASPDWTIGFNNTFTYKWFDLSVYMYYRGGQMIKYNMMTQYDSKGGAFPAYFDYWTKDNPSNDFPALDANRDWRNDTYHSSLAYQEGSFFKIKNITLGYTLPKVACNKMRIQNLRLYGTLTNPLVHATNKMLKDYDPEMNGQLNNPLTKQLVFGLSLTL</sequence>
<dbReference type="InterPro" id="IPR023997">
    <property type="entry name" value="TonB-dep_OMP_SusC/RagA_CS"/>
</dbReference>
<keyword evidence="6 7" id="KW-0998">Cell outer membrane</keyword>
<dbReference type="SUPFAM" id="SSF49464">
    <property type="entry name" value="Carboxypeptidase regulatory domain-like"/>
    <property type="match status" value="1"/>
</dbReference>
<keyword evidence="5 7" id="KW-0472">Membrane</keyword>
<comment type="subcellular location">
    <subcellularLocation>
        <location evidence="1 7">Cell outer membrane</location>
        <topology evidence="1 7">Multi-pass membrane protein</topology>
    </subcellularLocation>
</comment>
<dbReference type="NCBIfam" id="TIGR04056">
    <property type="entry name" value="OMP_RagA_SusC"/>
    <property type="match status" value="1"/>
</dbReference>
<dbReference type="RefSeq" id="WP_135470020.1">
    <property type="nucleotide sequence ID" value="NZ_CASRTU010000011.1"/>
</dbReference>
<feature type="domain" description="TonB-dependent receptor plug" evidence="8">
    <location>
        <begin position="76"/>
        <end position="182"/>
    </location>
</feature>
<comment type="similarity">
    <text evidence="7">Belongs to the TonB-dependent receptor family.</text>
</comment>
<dbReference type="FunFam" id="2.170.130.10:FF:000008">
    <property type="entry name" value="SusC/RagA family TonB-linked outer membrane protein"/>
    <property type="match status" value="1"/>
</dbReference>
<keyword evidence="4 7" id="KW-0812">Transmembrane</keyword>
<protein>
    <submittedName>
        <fullName evidence="9">TonB-dependent receptor</fullName>
    </submittedName>
</protein>